<sequence>NFANQSAFSYARNDNCKSVCSLLRPITASQSAVCYARNDNHCLSSLPAVKLCRRQMLLEASALLR</sequence>
<accession>A0A9D4CL12</accession>
<reference evidence="1" key="2">
    <citation type="submission" date="2020-11" db="EMBL/GenBank/DDBJ databases">
        <authorList>
            <person name="McCartney M.A."/>
            <person name="Auch B."/>
            <person name="Kono T."/>
            <person name="Mallez S."/>
            <person name="Becker A."/>
            <person name="Gohl D.M."/>
            <person name="Silverstein K.A.T."/>
            <person name="Koren S."/>
            <person name="Bechman K.B."/>
            <person name="Herman A."/>
            <person name="Abrahante J.E."/>
            <person name="Garbe J."/>
        </authorList>
    </citation>
    <scope>NUCLEOTIDE SEQUENCE</scope>
    <source>
        <strain evidence="1">Duluth1</strain>
        <tissue evidence="1">Whole animal</tissue>
    </source>
</reference>
<organism evidence="1 2">
    <name type="scientific">Dreissena polymorpha</name>
    <name type="common">Zebra mussel</name>
    <name type="synonym">Mytilus polymorpha</name>
    <dbReference type="NCBI Taxonomy" id="45954"/>
    <lineage>
        <taxon>Eukaryota</taxon>
        <taxon>Metazoa</taxon>
        <taxon>Spiralia</taxon>
        <taxon>Lophotrochozoa</taxon>
        <taxon>Mollusca</taxon>
        <taxon>Bivalvia</taxon>
        <taxon>Autobranchia</taxon>
        <taxon>Heteroconchia</taxon>
        <taxon>Euheterodonta</taxon>
        <taxon>Imparidentia</taxon>
        <taxon>Neoheterodontei</taxon>
        <taxon>Myida</taxon>
        <taxon>Dreissenoidea</taxon>
        <taxon>Dreissenidae</taxon>
        <taxon>Dreissena</taxon>
    </lineage>
</organism>
<feature type="non-terminal residue" evidence="1">
    <location>
        <position position="1"/>
    </location>
</feature>
<reference evidence="1" key="1">
    <citation type="journal article" date="2019" name="bioRxiv">
        <title>The Genome of the Zebra Mussel, Dreissena polymorpha: A Resource for Invasive Species Research.</title>
        <authorList>
            <person name="McCartney M.A."/>
            <person name="Auch B."/>
            <person name="Kono T."/>
            <person name="Mallez S."/>
            <person name="Zhang Y."/>
            <person name="Obille A."/>
            <person name="Becker A."/>
            <person name="Abrahante J.E."/>
            <person name="Garbe J."/>
            <person name="Badalamenti J.P."/>
            <person name="Herman A."/>
            <person name="Mangelson H."/>
            <person name="Liachko I."/>
            <person name="Sullivan S."/>
            <person name="Sone E.D."/>
            <person name="Koren S."/>
            <person name="Silverstein K.A.T."/>
            <person name="Beckman K.B."/>
            <person name="Gohl D.M."/>
        </authorList>
    </citation>
    <scope>NUCLEOTIDE SEQUENCE</scope>
    <source>
        <strain evidence="1">Duluth1</strain>
        <tissue evidence="1">Whole animal</tissue>
    </source>
</reference>
<name>A0A9D4CL12_DREPO</name>
<gene>
    <name evidence="1" type="ORF">DPMN_053255</name>
</gene>
<proteinExistence type="predicted"/>
<dbReference type="Proteomes" id="UP000828390">
    <property type="component" value="Unassembled WGS sequence"/>
</dbReference>
<dbReference type="AlphaFoldDB" id="A0A9D4CL12"/>
<dbReference type="EMBL" id="JAIWYP010000012">
    <property type="protein sequence ID" value="KAH3727323.1"/>
    <property type="molecule type" value="Genomic_DNA"/>
</dbReference>
<protein>
    <submittedName>
        <fullName evidence="1">Uncharacterized protein</fullName>
    </submittedName>
</protein>
<comment type="caution">
    <text evidence="1">The sequence shown here is derived from an EMBL/GenBank/DDBJ whole genome shotgun (WGS) entry which is preliminary data.</text>
</comment>
<evidence type="ECO:0000313" key="2">
    <source>
        <dbReference type="Proteomes" id="UP000828390"/>
    </source>
</evidence>
<evidence type="ECO:0000313" key="1">
    <source>
        <dbReference type="EMBL" id="KAH3727323.1"/>
    </source>
</evidence>
<keyword evidence="2" id="KW-1185">Reference proteome</keyword>